<evidence type="ECO:0000313" key="2">
    <source>
        <dbReference type="EMBL" id="MBB6262121.1"/>
    </source>
</evidence>
<evidence type="ECO:0000313" key="3">
    <source>
        <dbReference type="Proteomes" id="UP000555393"/>
    </source>
</evidence>
<evidence type="ECO:0008006" key="4">
    <source>
        <dbReference type="Google" id="ProtNLM"/>
    </source>
</evidence>
<evidence type="ECO:0000256" key="1">
    <source>
        <dbReference type="SAM" id="MobiDB-lite"/>
    </source>
</evidence>
<reference evidence="2 3" key="1">
    <citation type="submission" date="2020-08" db="EMBL/GenBank/DDBJ databases">
        <title>Genomic Encyclopedia of Type Strains, Phase IV (KMG-IV): sequencing the most valuable type-strain genomes for metagenomic binning, comparative biology and taxonomic classification.</title>
        <authorList>
            <person name="Goeker M."/>
        </authorList>
    </citation>
    <scope>NUCLEOTIDE SEQUENCE [LARGE SCALE GENOMIC DNA]</scope>
    <source>
        <strain evidence="2 3">DSM 22336</strain>
    </source>
</reference>
<proteinExistence type="predicted"/>
<dbReference type="AlphaFoldDB" id="A0A841M790"/>
<keyword evidence="3" id="KW-1185">Reference proteome</keyword>
<dbReference type="RefSeq" id="WP_184224119.1">
    <property type="nucleotide sequence ID" value="NZ_JACIIU010000017.1"/>
</dbReference>
<dbReference type="Proteomes" id="UP000555393">
    <property type="component" value="Unassembled WGS sequence"/>
</dbReference>
<name>A0A841M790_9HYPH</name>
<comment type="caution">
    <text evidence="2">The sequence shown here is derived from an EMBL/GenBank/DDBJ whole genome shotgun (WGS) entry which is preliminary data.</text>
</comment>
<feature type="region of interest" description="Disordered" evidence="1">
    <location>
        <begin position="151"/>
        <end position="173"/>
    </location>
</feature>
<organism evidence="2 3">
    <name type="scientific">Paenochrobactrum gallinarii</name>
    <dbReference type="NCBI Taxonomy" id="643673"/>
    <lineage>
        <taxon>Bacteria</taxon>
        <taxon>Pseudomonadati</taxon>
        <taxon>Pseudomonadota</taxon>
        <taxon>Alphaproteobacteria</taxon>
        <taxon>Hyphomicrobiales</taxon>
        <taxon>Brucellaceae</taxon>
        <taxon>Paenochrobactrum</taxon>
    </lineage>
</organism>
<gene>
    <name evidence="2" type="ORF">FHS77_002689</name>
</gene>
<sequence length="228" mass="25771">MSSNLALWEAVERTPTEHTKAITGKAYQGTSPKPHYLVHKATETFGPCGIGWGFTVANERIEEGADGEKMHIAHVRVWFKWNGERGEVEHIGGTQFSGKRRNGSFFTDEDAPKKSVTDALVKALSMIGFAGDIFMGRYDDSKYVNELRAEEHKAAQPVQPKNEEARKHYSSLEASMRKNKTRADLTSWWKDGECIQKRNQLPKDWQTNLHNSFKEYGLSLPVDNKDAA</sequence>
<accession>A0A841M790</accession>
<dbReference type="EMBL" id="JACIIU010000017">
    <property type="protein sequence ID" value="MBB6262121.1"/>
    <property type="molecule type" value="Genomic_DNA"/>
</dbReference>
<protein>
    <recommendedName>
        <fullName evidence="4">Rad52/22 double-strand break repair protein</fullName>
    </recommendedName>
</protein>